<accession>A0A9P6ETE4</accession>
<dbReference type="PANTHER" id="PTHR46128:SF329">
    <property type="entry name" value="MITOCHONDRIAL GROUP I INTRON SPLICING FACTOR DMR1"/>
    <property type="match status" value="1"/>
</dbReference>
<dbReference type="OrthoDB" id="185373at2759"/>
<dbReference type="InterPro" id="IPR050872">
    <property type="entry name" value="PPR_P_subfamily"/>
</dbReference>
<keyword evidence="4" id="KW-1185">Reference proteome</keyword>
<dbReference type="PROSITE" id="PS51375">
    <property type="entry name" value="PPR"/>
    <property type="match status" value="1"/>
</dbReference>
<evidence type="ECO:0000256" key="1">
    <source>
        <dbReference type="ARBA" id="ARBA00007626"/>
    </source>
</evidence>
<evidence type="ECO:0000256" key="2">
    <source>
        <dbReference type="PROSITE-ProRule" id="PRU00708"/>
    </source>
</evidence>
<dbReference type="Pfam" id="PF01535">
    <property type="entry name" value="PPR"/>
    <property type="match status" value="1"/>
</dbReference>
<dbReference type="Pfam" id="PF13812">
    <property type="entry name" value="PPR_3"/>
    <property type="match status" value="2"/>
</dbReference>
<comment type="similarity">
    <text evidence="1">Belongs to the PPR family. P subfamily.</text>
</comment>
<organism evidence="3 4">
    <name type="scientific">Crepidotus variabilis</name>
    <dbReference type="NCBI Taxonomy" id="179855"/>
    <lineage>
        <taxon>Eukaryota</taxon>
        <taxon>Fungi</taxon>
        <taxon>Dikarya</taxon>
        <taxon>Basidiomycota</taxon>
        <taxon>Agaricomycotina</taxon>
        <taxon>Agaricomycetes</taxon>
        <taxon>Agaricomycetidae</taxon>
        <taxon>Agaricales</taxon>
        <taxon>Agaricineae</taxon>
        <taxon>Crepidotaceae</taxon>
        <taxon>Crepidotus</taxon>
    </lineage>
</organism>
<evidence type="ECO:0000313" key="4">
    <source>
        <dbReference type="Proteomes" id="UP000807306"/>
    </source>
</evidence>
<dbReference type="Gene3D" id="1.25.40.10">
    <property type="entry name" value="Tetratricopeptide repeat domain"/>
    <property type="match status" value="4"/>
</dbReference>
<evidence type="ECO:0008006" key="5">
    <source>
        <dbReference type="Google" id="ProtNLM"/>
    </source>
</evidence>
<reference evidence="3" key="1">
    <citation type="submission" date="2020-11" db="EMBL/GenBank/DDBJ databases">
        <authorList>
            <consortium name="DOE Joint Genome Institute"/>
            <person name="Ahrendt S."/>
            <person name="Riley R."/>
            <person name="Andreopoulos W."/>
            <person name="Labutti K."/>
            <person name="Pangilinan J."/>
            <person name="Ruiz-Duenas F.J."/>
            <person name="Barrasa J.M."/>
            <person name="Sanchez-Garcia M."/>
            <person name="Camarero S."/>
            <person name="Miyauchi S."/>
            <person name="Serrano A."/>
            <person name="Linde D."/>
            <person name="Babiker R."/>
            <person name="Drula E."/>
            <person name="Ayuso-Fernandez I."/>
            <person name="Pacheco R."/>
            <person name="Padilla G."/>
            <person name="Ferreira P."/>
            <person name="Barriuso J."/>
            <person name="Kellner H."/>
            <person name="Castanera R."/>
            <person name="Alfaro M."/>
            <person name="Ramirez L."/>
            <person name="Pisabarro A.G."/>
            <person name="Kuo A."/>
            <person name="Tritt A."/>
            <person name="Lipzen A."/>
            <person name="He G."/>
            <person name="Yan M."/>
            <person name="Ng V."/>
            <person name="Cullen D."/>
            <person name="Martin F."/>
            <person name="Rosso M.-N."/>
            <person name="Henrissat B."/>
            <person name="Hibbett D."/>
            <person name="Martinez A.T."/>
            <person name="Grigoriev I.V."/>
        </authorList>
    </citation>
    <scope>NUCLEOTIDE SEQUENCE</scope>
    <source>
        <strain evidence="3">CBS 506.95</strain>
    </source>
</reference>
<dbReference type="EMBL" id="MU157825">
    <property type="protein sequence ID" value="KAF9534674.1"/>
    <property type="molecule type" value="Genomic_DNA"/>
</dbReference>
<sequence>MVEPFSGVLTSLLPRHSIVKQSSSLKRVVNRNGRASLTSNFFTPAPRYDKGKAKAVEESPPLEEEVLGCQSWAQPFSQKGAWSQDGVMRSLLTDEIQEGSSSNRRVPRTSTFSRRRFRQSFPFTGPNAKALSRDTSSFSTSPVQQAAAAPALTTVFRPQTEHISETKSPYRALLNALDNPVMFRKDPPNISALFKQARKSGVFETLPPQEAIVLLNKLADYVDSMCVALIGKELLQEWGTKLWMVYSQLPLDIVEGLKKDRKWAPLMSRILSFNGRFEEAVKTLQQFHLADYGNIGYRKAVDSHLIALARYKGVYYSLDFWAQEDSRRQFPSKSCFGELVARDSMLAAAFGKVAKIQDLDLRSRIFRYCLKMALAYSSVQQALVTISASRNWSVEPQLELCLDVCKLLASQDDLPAAKKLFDTIPPNPHKYYSQTNLYICARLGNLEVTKRIIDERRQAGYLTAEDMTNFFIALSKAQRYAEMKEYFEAGCPVGPDGRRTPAPRLNQYSVCILANARAGNLEQVNWWLEDMDKNGVKPNLKIFTHLMTLFKRVGDDRSMTLAYNNMLQANICPDPRLYTVMFSHFAIRKNTKAADALFQDALRLGVVPDEKMTSALMNVYAQAGSWKSALSIFRDLSKQIGRSKPSLSVYNVMFQTHLLLGAPFKVMTELFLKLKYRIRIQPNQHTYAILITSACESGHLSVALDLVKEIKQTQKTQNRSDLLSVHIMTVIMSTCLKHNEKAKAKEILDEMLSLGMRPTDVTYAQIIKYLGASRMQGDLDQAEEFVKGFLESPEELDRLGEVSKKKQPIANIYLPLLAGPAERGDYVEVERLFEAFLKASGRPSIAIYHKLLLTYRNAGELGKAMDVWPLIWDLAESEPFVKDPLPGESPEIEETDIHMANIQAPLSIYMDILSKTGKHHQLADVWFTLQRRGFGFDIQNWNFLVVVLIRAGQLERAFEVMEKIILPNQRSNEINDDIALRNRSQNTGKPYPLPPYIEVPQGHPLWGSEDRSRVHKLAMHGKGRSRSKAINIKIIDQNFVYPIRVLEFIRPSWNDWRPHEVVMRTLLAVYLLLQHGFVPKPLTRGGTLVNEVAVHDISERNPREAEDMLSTLGNKYPWTMESVAAFRRAEQTRLTREEFEHLYVHR</sequence>
<feature type="repeat" description="PPR" evidence="2">
    <location>
        <begin position="724"/>
        <end position="758"/>
    </location>
</feature>
<dbReference type="InterPro" id="IPR011990">
    <property type="entry name" value="TPR-like_helical_dom_sf"/>
</dbReference>
<dbReference type="PANTHER" id="PTHR46128">
    <property type="entry name" value="MITOCHONDRIAL GROUP I INTRON SPLICING FACTOR CCM1"/>
    <property type="match status" value="1"/>
</dbReference>
<name>A0A9P6ETE4_9AGAR</name>
<proteinExistence type="inferred from homology"/>
<dbReference type="AlphaFoldDB" id="A0A9P6ETE4"/>
<comment type="caution">
    <text evidence="3">The sequence shown here is derived from an EMBL/GenBank/DDBJ whole genome shotgun (WGS) entry which is preliminary data.</text>
</comment>
<dbReference type="Proteomes" id="UP000807306">
    <property type="component" value="Unassembled WGS sequence"/>
</dbReference>
<gene>
    <name evidence="3" type="ORF">CPB83DRAFT_842736</name>
</gene>
<evidence type="ECO:0000313" key="3">
    <source>
        <dbReference type="EMBL" id="KAF9534674.1"/>
    </source>
</evidence>
<dbReference type="InterPro" id="IPR002885">
    <property type="entry name" value="PPR_rpt"/>
</dbReference>
<protein>
    <recommendedName>
        <fullName evidence="5">Pentatricopeptide repeat-containing protein</fullName>
    </recommendedName>
</protein>